<dbReference type="PATRIC" id="fig|883112.3.peg.131"/>
<name>K1M462_9LACT</name>
<dbReference type="EMBL" id="AGZE01000001">
    <property type="protein sequence ID" value="EKB59052.1"/>
    <property type="molecule type" value="Genomic_DNA"/>
</dbReference>
<protein>
    <recommendedName>
        <fullName evidence="3">OsmC-like protein</fullName>
    </recommendedName>
</protein>
<sequence length="158" mass="18227">MKAKKPDESLYYNLFMRGTCPNLDTVNVYTDRQNIEVNEVISFDIEFEQITAISYLLSSLLSSTIITAIKELKQNDIFLDEIEGTVQAQLTNPLRMIPVRGYSDPSLIKDIRIKLFYYADTDDCEKVSVLMRNAQLFNPVYQLIDKGQEINLNIEFVL</sequence>
<dbReference type="Gene3D" id="3.30.300.20">
    <property type="match status" value="1"/>
</dbReference>
<organism evidence="1 2">
    <name type="scientific">Falseniella ignava CCUG 37419</name>
    <dbReference type="NCBI Taxonomy" id="883112"/>
    <lineage>
        <taxon>Bacteria</taxon>
        <taxon>Bacillati</taxon>
        <taxon>Bacillota</taxon>
        <taxon>Bacilli</taxon>
        <taxon>Lactobacillales</taxon>
        <taxon>Aerococcaceae</taxon>
        <taxon>Falseniella</taxon>
    </lineage>
</organism>
<dbReference type="HOGENOM" id="CLU_133133_0_0_9"/>
<dbReference type="Proteomes" id="UP000005147">
    <property type="component" value="Unassembled WGS sequence"/>
</dbReference>
<evidence type="ECO:0008006" key="3">
    <source>
        <dbReference type="Google" id="ProtNLM"/>
    </source>
</evidence>
<proteinExistence type="predicted"/>
<dbReference type="AlphaFoldDB" id="K1M462"/>
<evidence type="ECO:0000313" key="2">
    <source>
        <dbReference type="Proteomes" id="UP000005147"/>
    </source>
</evidence>
<accession>K1M462</accession>
<dbReference type="eggNOG" id="ENOG50330QF">
    <property type="taxonomic scope" value="Bacteria"/>
</dbReference>
<comment type="caution">
    <text evidence="1">The sequence shown here is derived from an EMBL/GenBank/DDBJ whole genome shotgun (WGS) entry which is preliminary data.</text>
</comment>
<evidence type="ECO:0000313" key="1">
    <source>
        <dbReference type="EMBL" id="EKB59052.1"/>
    </source>
</evidence>
<reference evidence="1 2" key="1">
    <citation type="submission" date="2012-07" db="EMBL/GenBank/DDBJ databases">
        <title>The Genome Sequence of Facklamia ignava CCUG 37419.</title>
        <authorList>
            <consortium name="The Broad Institute Genome Sequencing Platform"/>
            <person name="Earl A."/>
            <person name="Ward D."/>
            <person name="Feldgarden M."/>
            <person name="Gevers D."/>
            <person name="Huys G."/>
            <person name="Walker B."/>
            <person name="Young S.K."/>
            <person name="Zeng Q."/>
            <person name="Gargeya S."/>
            <person name="Fitzgerald M."/>
            <person name="Haas B."/>
            <person name="Abouelleil A."/>
            <person name="Alvarado L."/>
            <person name="Arachchi H.M."/>
            <person name="Berlin A.M."/>
            <person name="Chapman S.B."/>
            <person name="Goldberg J."/>
            <person name="Griggs A."/>
            <person name="Gujja S."/>
            <person name="Hansen M."/>
            <person name="Howarth C."/>
            <person name="Imamovic A."/>
            <person name="Larimer J."/>
            <person name="McCowen C."/>
            <person name="Montmayeur A."/>
            <person name="Murphy C."/>
            <person name="Neiman D."/>
            <person name="Pearson M."/>
            <person name="Priest M."/>
            <person name="Roberts A."/>
            <person name="Saif S."/>
            <person name="Shea T."/>
            <person name="Sisk P."/>
            <person name="Sykes S."/>
            <person name="Wortman J."/>
            <person name="Nusbaum C."/>
            <person name="Birren B."/>
        </authorList>
    </citation>
    <scope>NUCLEOTIDE SEQUENCE [LARGE SCALE GENOMIC DNA]</scope>
    <source>
        <strain evidence="1 2">CCUG 37419</strain>
    </source>
</reference>
<keyword evidence="2" id="KW-1185">Reference proteome</keyword>
<dbReference type="STRING" id="883112.HMPREF9707_00130"/>
<gene>
    <name evidence="1" type="ORF">HMPREF9707_00130</name>
</gene>
<dbReference type="InterPro" id="IPR015946">
    <property type="entry name" value="KH_dom-like_a/b"/>
</dbReference>